<dbReference type="PROSITE" id="PS51257">
    <property type="entry name" value="PROKAR_LIPOPROTEIN"/>
    <property type="match status" value="1"/>
</dbReference>
<dbReference type="EMBL" id="JACVFC010000001">
    <property type="protein sequence ID" value="MBC9929233.1"/>
    <property type="molecule type" value="Genomic_DNA"/>
</dbReference>
<keyword evidence="3" id="KW-1185">Reference proteome</keyword>
<evidence type="ECO:0000313" key="3">
    <source>
        <dbReference type="Proteomes" id="UP000659124"/>
    </source>
</evidence>
<feature type="chain" id="PRO_5046151215" evidence="1">
    <location>
        <begin position="24"/>
        <end position="223"/>
    </location>
</feature>
<organism evidence="2 3">
    <name type="scientific">Chitinophaga qingshengii</name>
    <dbReference type="NCBI Taxonomy" id="1569794"/>
    <lineage>
        <taxon>Bacteria</taxon>
        <taxon>Pseudomonadati</taxon>
        <taxon>Bacteroidota</taxon>
        <taxon>Chitinophagia</taxon>
        <taxon>Chitinophagales</taxon>
        <taxon>Chitinophagaceae</taxon>
        <taxon>Chitinophaga</taxon>
    </lineage>
</organism>
<feature type="signal peptide" evidence="1">
    <location>
        <begin position="1"/>
        <end position="23"/>
    </location>
</feature>
<proteinExistence type="predicted"/>
<keyword evidence="1" id="KW-0732">Signal</keyword>
<evidence type="ECO:0000313" key="2">
    <source>
        <dbReference type="EMBL" id="MBC9929233.1"/>
    </source>
</evidence>
<dbReference type="RefSeq" id="WP_188086374.1">
    <property type="nucleotide sequence ID" value="NZ_JACVFC010000001.1"/>
</dbReference>
<sequence length="223" mass="24636">MKKNISWKKAALLAVVSVLMVTACRKNDYYMDGGLSGQSEAEMRMPLYDFLASRPNHMFDSLIKIIDLTNAKELVNKPGITFFAAPNTAVRRLQLNYTPDDRQAPVPLEAIGKDTLLNLLKRFIITDGRISLEQAVADKSKFYKSSNGDSVYINGKGGGTGVTSSIQTSAYYLEYVHIKIPGLDSIKYTGSIQTHNLITANAIVHVLNNGASFASGMKQKYYR</sequence>
<comment type="caution">
    <text evidence="2">The sequence shown here is derived from an EMBL/GenBank/DDBJ whole genome shotgun (WGS) entry which is preliminary data.</text>
</comment>
<gene>
    <name evidence="2" type="ORF">ICL07_02540</name>
</gene>
<dbReference type="Proteomes" id="UP000659124">
    <property type="component" value="Unassembled WGS sequence"/>
</dbReference>
<accession>A0ABR7TI95</accession>
<dbReference type="SUPFAM" id="SSF82153">
    <property type="entry name" value="FAS1 domain"/>
    <property type="match status" value="1"/>
</dbReference>
<reference evidence="2 3" key="1">
    <citation type="submission" date="2020-09" db="EMBL/GenBank/DDBJ databases">
        <title>Genome sequences of type strains of Chitinophaga qingshengii and Chitinophaga varians.</title>
        <authorList>
            <person name="Kittiwongwattana C."/>
        </authorList>
    </citation>
    <scope>NUCLEOTIDE SEQUENCE [LARGE SCALE GENOMIC DNA]</scope>
    <source>
        <strain evidence="2 3">JCM 30026</strain>
    </source>
</reference>
<dbReference type="Gene3D" id="2.30.180.10">
    <property type="entry name" value="FAS1 domain"/>
    <property type="match status" value="1"/>
</dbReference>
<protein>
    <submittedName>
        <fullName evidence="2">Fasciclin domain-containing protein</fullName>
    </submittedName>
</protein>
<evidence type="ECO:0000256" key="1">
    <source>
        <dbReference type="SAM" id="SignalP"/>
    </source>
</evidence>
<name>A0ABR7TI95_9BACT</name>
<dbReference type="InterPro" id="IPR036378">
    <property type="entry name" value="FAS1_dom_sf"/>
</dbReference>